<dbReference type="VEuPathDB" id="ToxoDB:BESB_074200"/>
<keyword evidence="3" id="KW-1185">Reference proteome</keyword>
<feature type="region of interest" description="Disordered" evidence="1">
    <location>
        <begin position="2245"/>
        <end position="2296"/>
    </location>
</feature>
<proteinExistence type="predicted"/>
<feature type="compositionally biased region" description="Polar residues" evidence="1">
    <location>
        <begin position="239"/>
        <end position="252"/>
    </location>
</feature>
<feature type="region of interest" description="Disordered" evidence="1">
    <location>
        <begin position="1702"/>
        <end position="1794"/>
    </location>
</feature>
<feature type="region of interest" description="Disordered" evidence="1">
    <location>
        <begin position="301"/>
        <end position="352"/>
    </location>
</feature>
<dbReference type="STRING" id="94643.A0A2A9M726"/>
<feature type="compositionally biased region" description="Basic and acidic residues" evidence="1">
    <location>
        <begin position="2407"/>
        <end position="2437"/>
    </location>
</feature>
<feature type="region of interest" description="Disordered" evidence="1">
    <location>
        <begin position="233"/>
        <end position="271"/>
    </location>
</feature>
<feature type="compositionally biased region" description="Basic and acidic residues" evidence="1">
    <location>
        <begin position="1594"/>
        <end position="1604"/>
    </location>
</feature>
<feature type="compositionally biased region" description="Low complexity" evidence="1">
    <location>
        <begin position="1545"/>
        <end position="1560"/>
    </location>
</feature>
<feature type="compositionally biased region" description="Basic and acidic residues" evidence="1">
    <location>
        <begin position="253"/>
        <end position="262"/>
    </location>
</feature>
<feature type="compositionally biased region" description="Basic residues" evidence="1">
    <location>
        <begin position="416"/>
        <end position="427"/>
    </location>
</feature>
<protein>
    <submittedName>
        <fullName evidence="2">Uncharacterized protein</fullName>
    </submittedName>
</protein>
<feature type="region of interest" description="Disordered" evidence="1">
    <location>
        <begin position="2780"/>
        <end position="2852"/>
    </location>
</feature>
<dbReference type="GeneID" id="40312346"/>
<accession>A0A2A9M726</accession>
<feature type="compositionally biased region" description="Pro residues" evidence="1">
    <location>
        <begin position="2560"/>
        <end position="2569"/>
    </location>
</feature>
<feature type="compositionally biased region" description="Low complexity" evidence="1">
    <location>
        <begin position="1825"/>
        <end position="1847"/>
    </location>
</feature>
<dbReference type="Proteomes" id="UP000224006">
    <property type="component" value="Unassembled WGS sequence"/>
</dbReference>
<feature type="compositionally biased region" description="Basic and acidic residues" evidence="1">
    <location>
        <begin position="3134"/>
        <end position="3148"/>
    </location>
</feature>
<feature type="region of interest" description="Disordered" evidence="1">
    <location>
        <begin position="1021"/>
        <end position="1054"/>
    </location>
</feature>
<evidence type="ECO:0000256" key="1">
    <source>
        <dbReference type="SAM" id="MobiDB-lite"/>
    </source>
</evidence>
<feature type="compositionally biased region" description="Pro residues" evidence="1">
    <location>
        <begin position="2753"/>
        <end position="2767"/>
    </location>
</feature>
<feature type="compositionally biased region" description="Low complexity" evidence="1">
    <location>
        <begin position="1190"/>
        <end position="1204"/>
    </location>
</feature>
<feature type="compositionally biased region" description="Low complexity" evidence="1">
    <location>
        <begin position="2780"/>
        <end position="2804"/>
    </location>
</feature>
<feature type="region of interest" description="Disordered" evidence="1">
    <location>
        <begin position="2161"/>
        <end position="2230"/>
    </location>
</feature>
<feature type="compositionally biased region" description="Polar residues" evidence="1">
    <location>
        <begin position="854"/>
        <end position="863"/>
    </location>
</feature>
<feature type="compositionally biased region" description="Low complexity" evidence="1">
    <location>
        <begin position="2712"/>
        <end position="2737"/>
    </location>
</feature>
<feature type="compositionally biased region" description="Low complexity" evidence="1">
    <location>
        <begin position="3168"/>
        <end position="3181"/>
    </location>
</feature>
<dbReference type="RefSeq" id="XP_029218277.1">
    <property type="nucleotide sequence ID" value="XM_029365793.1"/>
</dbReference>
<feature type="compositionally biased region" description="Polar residues" evidence="1">
    <location>
        <begin position="1032"/>
        <end position="1051"/>
    </location>
</feature>
<feature type="compositionally biased region" description="Basic and acidic residues" evidence="1">
    <location>
        <begin position="584"/>
        <end position="598"/>
    </location>
</feature>
<name>A0A2A9M726_BESBE</name>
<feature type="compositionally biased region" description="Low complexity" evidence="1">
    <location>
        <begin position="1713"/>
        <end position="1726"/>
    </location>
</feature>
<feature type="region of interest" description="Disordered" evidence="1">
    <location>
        <begin position="1458"/>
        <end position="1482"/>
    </location>
</feature>
<feature type="region of interest" description="Disordered" evidence="1">
    <location>
        <begin position="1137"/>
        <end position="1444"/>
    </location>
</feature>
<evidence type="ECO:0000313" key="2">
    <source>
        <dbReference type="EMBL" id="PFH34268.1"/>
    </source>
</evidence>
<feature type="compositionally biased region" description="Basic and acidic residues" evidence="1">
    <location>
        <begin position="2450"/>
        <end position="2467"/>
    </location>
</feature>
<sequence length="3231" mass="339613">MNVFLAHASGRRSPFFRPTVDRLPLHELGSSVCTPVLASESNCLVDSRETPSPITAAANTLPSWCLPQLDRVRSLLNRGGASQQQEWKKNDPLRHRREGNAGPSLSVSRYAANSAISRVPRDVTKRSTPVRSQHDGEGSFFPLEDLAGSSPDALGREGTDRLCDAPDSILSPPAAHTINRKNGPNDPASGFFQTPLQAPLLPSVHFWSSSEPGWSQRARLGANDARLGRPRVQHVRGCGQTQNAEGSWTNTGEAREAGHKDGNQTLAQPAKSGQDFGFIPLRFSFPDVFSHTADSTLSALDSSSESVGPAARSDAFDVDLQRPPKQQRRSASSERLRGRSRSISLSPASPRDTRFANNACVWRRASKLRSPILLRTGETPVPSPLTRAAILLCPARHSRLGGSPSSFASPLSPGGKKGRRGAVKKGKSAPELRSLTRSRKRAGDRRRPRDLSPEMQIRFRSDADTPSERREKQKRLEGCKPTAEKRKTTVNMIGPREQRASPQGPRTRQTSESPRRSQRRGGVKKEARINGWSKRTRRRSLSGGTTQRGIAALPSRSPPKIRCLDRKGEGPCSEKKRGNRTWRSRPEAADDSLRRSAAGERPAADAGGQLPEASGKRGSLAADGGGRGSRVSPATSCCAFSFASPPKRAEEDTPQPCRDDMRGMPAVGFLGTAGVQRRAEPEQGATTTAERQDNTQLAATQKRSLPARDPGATRRRASLLPNREPSQPEWDSHSSPSRPPHQTVPAASHCRADAPTVLPRRAPSTPASVPCHRPASPSVSQTPRKRSSVECLRDENSSLLKTASEKRKRTPPAENGLRAQIPLAPPAKVEHKANADNTKWKGKGVRHAKLQREWGTQTGTPKSLSIKKERHAVSGSDTRGKHSPRGMREAAGHRKTKEGTANSNREERRGSGNPGSERFPNETTCAGEKASRARSSSNELCRVRAAGGALSPEAPRPCALSEREGGSCKRTKASIVQASDTAPRIVASSPRFSPSFVPPHAAPSRASVACVDRGWRTVRDVDDPHEARQTRHSPTARSMSQSLASPENTAAQPPANVAANSLGIHTDRSSMQNVPGALAQEPFSADVAAPRRPHSHASCGLVGSSGNSPSRPLPCPPCIPSSASSAAAASAGAAGASSFPAGLATASSAAAAASEASQDPSRARLLSRRHRVSNDSASACPSGAPVCAASSLSSSFSFRPSPGSAVSLHGAEPEPPAELPQGFGRSSGWPRRARAKADSPRGTFRTSGAPLARRHPPDDPASLAPHAGPSSSAARAVDQPAQTSRVAGSGPGASLSLLSRRFSSCSTACPPSSHPSLLYASSAPASASRSRSFLPSAVGSGASATAGSSRQAAFGSLHSAAPQPFSPSARVSRPPSCRGGAEAAPAGTQRRQREVEGVRSEGSAPRPLFEERDTTKRNSHRATYGLGWKGGPPPDEEEATERAEPDTNAAAAVAMQKATPGTLQREEGERLSAQTHSPTSRAMEEQEHLVRQLLTEAQQSLLLIWGVLAGWRRRKPACLPPRSPRAPGPPATLSCAAHPPQETPRGSVRSASRAGAADAAPHCGRRGSPGSCTEERGRTLPAAAQGESDSVGESSREEAGDRKQPKSVSADNKGRTRASGRTAGSPPRAFDSWARAAERWQTPVAQGRRRRNCTESSNSWMQTQGNEHERRTLDTNAAPLAWTVEVEPQEAQVSAVSRVNKVARDSVLPPSPSSSLWLQYSPSRSSTNPPNAEQTERPIGCRRTPTPAPGNRSLRREKGESAVPRGRGTEHSDEPLSPAESPPPESREPALRKVSIRDALGPLLASMESAIRDIAAAGVAEARKSPQASTPAPAQSARPPASSSPSAMPAPAPPLTEAASSPSRPDDPSLVQSPSPQRLGGSASASAASRSGLSTVLRRSCRKRDDTHCEGEGPRLEPKARERGFLAQAGDTRDEGAARRAEAVSAVRPPAPGYESTRGVQPPLECRHAPLRPPSSRVCGSFMSAAGGADEALFRPASSISPSYPWSSCGHHRTAFPASLVSPSSSHASPSCACASCPLCPVFQASSSRSLARLASWRSPSLPASSAILPHSSSAKMCPLPPLFSVAPSSWLDSPCGSSAQLLDLAHLPPVLALPGSAEIARNAKEIESISWPARACLERPRIAHTVLRGDAKRELEKRCTQHLSKRSGAGRAAQCGSAPPPGSASRDAESAAKKTRGDAGGWAATVSTRKVARGPGQAERSAREAAEDEDLDWDCKVVLGCASASRRDSPPSLELPTLTTVAETPRNAAERERDDPGATGERGAEGDAHTRSLCATDRMPTAEDGAAERLLDTEMRTRVAETGELAEEVRMTERPRDGRIARASRASDTHGLGGYWTAPKRCLCGGERGDHHGRETDNREDAGRTLGRPRQNAEAGRIGPWAASSSRREKASLRVVDESRREASVVTDRQAREGTRRGTQRRNCNPRMNRREERERQGWRDGHAQEADPGGGTPACAGISCNIARQGLMCKTWDEDEGARWKSEAKAALYAQKMALEDALKRLEVERETFLFHGGLYHPATDRNAHTARCAPSSNTTPPEVPPPPPSYPLRRQTRSATLASPRSMASQACSSPSCPEASTRLSPCRQRSPEKSACVVVASAAFPCFSSSSFAASPPQCAFPTTWAAPYASQIPPLSSARCASQLLPQCASPPESHAALTAPTSIRGSARLPRHSSADGAQTTPAHIPPSVAPAAPHWPLSSASSLPASSLKTLPSSWTEPSAPQSDLVPRLSPSPPCASPLPPPRPAAARLLYPTFGSAPAASLSPSPSPSARPAGASCASSPEADVRRAARRSSLATSSRLARARCSPGSEDESWIRKGDSSSPASPPPSLCCRRASPSCSPSFPLPAPLACPVGYSPTGVSAEARPAFSTRPSCACAARSRGWTSESPWGASMPGRGNCCAAVCDIPLLACPAIASAAPPQPCVPSSIPSPSLPVSPGASGTAGTSPRHPAFSAASPEAASSHSLCCVSSSSLSRTRPLSLSSPSAAPLFTAISPQAPAVKATTPFPASSTSSSSASLSSSAFASSPVFRPSSSMSRLPLDAPAGAPSPFCASSSSSNAPASPEGLISACPSFSTLHVVSASTSVSPLAAGVADSEAAAERPQALQPRVESSGEGRSRGENEPQRDGAPGMPSRNSPCLPPPPLSASSSSALSSQELPRAARDSHSALCQAPKKLSPLPASGTWVSPTVKRLASALASSILKDAYLAT</sequence>
<feature type="compositionally biased region" description="Low complexity" evidence="1">
    <location>
        <begin position="2814"/>
        <end position="2829"/>
    </location>
</feature>
<reference evidence="2 3" key="1">
    <citation type="submission" date="2017-09" db="EMBL/GenBank/DDBJ databases">
        <title>Genome sequencing of Besnoitia besnoiti strain Bb-Ger1.</title>
        <authorList>
            <person name="Schares G."/>
            <person name="Venepally P."/>
            <person name="Lorenzi H.A."/>
        </authorList>
    </citation>
    <scope>NUCLEOTIDE SEQUENCE [LARGE SCALE GENOMIC DNA]</scope>
    <source>
        <strain evidence="2 3">Bb-Ger1</strain>
    </source>
</reference>
<feature type="region of interest" description="Disordered" evidence="1">
    <location>
        <begin position="1819"/>
        <end position="1964"/>
    </location>
</feature>
<organism evidence="2 3">
    <name type="scientific">Besnoitia besnoiti</name>
    <name type="common">Apicomplexan protozoan</name>
    <dbReference type="NCBI Taxonomy" id="94643"/>
    <lineage>
        <taxon>Eukaryota</taxon>
        <taxon>Sar</taxon>
        <taxon>Alveolata</taxon>
        <taxon>Apicomplexa</taxon>
        <taxon>Conoidasida</taxon>
        <taxon>Coccidia</taxon>
        <taxon>Eucoccidiorida</taxon>
        <taxon>Eimeriorina</taxon>
        <taxon>Sarcocystidae</taxon>
        <taxon>Besnoitia</taxon>
    </lineage>
</organism>
<dbReference type="OrthoDB" id="10463909at2759"/>
<feature type="compositionally biased region" description="Low complexity" evidence="1">
    <location>
        <begin position="1137"/>
        <end position="1157"/>
    </location>
</feature>
<feature type="region of interest" description="Disordered" evidence="1">
    <location>
        <begin position="2957"/>
        <end position="2977"/>
    </location>
</feature>
<feature type="compositionally biased region" description="Basic and acidic residues" evidence="1">
    <location>
        <begin position="562"/>
        <end position="576"/>
    </location>
</feature>
<feature type="compositionally biased region" description="Basic and acidic residues" evidence="1">
    <location>
        <begin position="2269"/>
        <end position="2291"/>
    </location>
</feature>
<feature type="compositionally biased region" description="Low complexity" evidence="1">
    <location>
        <begin position="1292"/>
        <end position="1353"/>
    </location>
</feature>
<feature type="compositionally biased region" description="Polar residues" evidence="1">
    <location>
        <begin position="500"/>
        <end position="512"/>
    </location>
</feature>
<feature type="compositionally biased region" description="Low complexity" evidence="1">
    <location>
        <begin position="1878"/>
        <end position="1894"/>
    </location>
</feature>
<feature type="region of interest" description="Disordered" evidence="1">
    <location>
        <begin position="3117"/>
        <end position="3206"/>
    </location>
</feature>
<feature type="compositionally biased region" description="Basic and acidic residues" evidence="1">
    <location>
        <begin position="2187"/>
        <end position="2198"/>
    </location>
</feature>
<comment type="caution">
    <text evidence="2">The sequence shown here is derived from an EMBL/GenBank/DDBJ whole genome shotgun (WGS) entry which is preliminary data.</text>
</comment>
<feature type="compositionally biased region" description="Basic and acidic residues" evidence="1">
    <location>
        <begin position="1903"/>
        <end position="1924"/>
    </location>
</feature>
<feature type="region of interest" description="Disordered" evidence="1">
    <location>
        <begin position="2368"/>
        <end position="2474"/>
    </location>
</feature>
<feature type="compositionally biased region" description="Polar residues" evidence="1">
    <location>
        <begin position="684"/>
        <end position="703"/>
    </location>
</feature>
<feature type="region of interest" description="Disordered" evidence="1">
    <location>
        <begin position="1087"/>
        <end position="1114"/>
    </location>
</feature>
<feature type="compositionally biased region" description="Basic and acidic residues" evidence="1">
    <location>
        <begin position="2368"/>
        <end position="2384"/>
    </location>
</feature>
<feature type="compositionally biased region" description="Basic and acidic residues" evidence="1">
    <location>
        <begin position="647"/>
        <end position="662"/>
    </location>
</feature>
<feature type="region of interest" description="Disordered" evidence="1">
    <location>
        <begin position="78"/>
        <end position="161"/>
    </location>
</feature>
<feature type="region of interest" description="Disordered" evidence="1">
    <location>
        <begin position="2688"/>
        <end position="2767"/>
    </location>
</feature>
<dbReference type="KEGG" id="bbes:BESB_074200"/>
<feature type="compositionally biased region" description="Basic residues" evidence="1">
    <location>
        <begin position="840"/>
        <end position="849"/>
    </location>
</feature>
<dbReference type="EMBL" id="NWUJ01000007">
    <property type="protein sequence ID" value="PFH34268.1"/>
    <property type="molecule type" value="Genomic_DNA"/>
</dbReference>
<feature type="compositionally biased region" description="Basic and acidic residues" evidence="1">
    <location>
        <begin position="1931"/>
        <end position="1942"/>
    </location>
</feature>
<feature type="compositionally biased region" description="Basic and acidic residues" evidence="1">
    <location>
        <begin position="787"/>
        <end position="796"/>
    </location>
</feature>
<feature type="region of interest" description="Disordered" evidence="1">
    <location>
        <begin position="2547"/>
        <end position="2583"/>
    </location>
</feature>
<evidence type="ECO:0000313" key="3">
    <source>
        <dbReference type="Proteomes" id="UP000224006"/>
    </source>
</evidence>
<feature type="compositionally biased region" description="Polar residues" evidence="1">
    <location>
        <begin position="1654"/>
        <end position="1665"/>
    </location>
</feature>
<feature type="compositionally biased region" description="Basic and acidic residues" evidence="1">
    <location>
        <begin position="445"/>
        <end position="487"/>
    </location>
</feature>
<feature type="region of interest" description="Disordered" evidence="1">
    <location>
        <begin position="400"/>
        <end position="982"/>
    </location>
</feature>
<feature type="compositionally biased region" description="Pro residues" evidence="1">
    <location>
        <begin position="1519"/>
        <end position="1530"/>
    </location>
</feature>
<gene>
    <name evidence="2" type="ORF">BESB_074200</name>
</gene>
<feature type="region of interest" description="Disordered" evidence="1">
    <location>
        <begin position="1519"/>
        <end position="1671"/>
    </location>
</feature>